<sequence>MALFTHARREIDKHAPVSGPPAPPPADPAAEIVERVVRELRPHQREVLLLSEAYGFAPADLAKVLDVAADTAAQLADRARRHFEQALTTALISAETDDAAIRLADTLLTSGLGWVLAVLPVPPLPPDLRERVLNEVSGPAGSPLPAKRLDLAPSPDPVTPPAADAMTEPIPKYRGPVLAAPVPLSSPAPEKDAEQDSARDSARDSAPEDRAGTPTSAAPAGHPETRGGRHARPADETRRPSAEQSRDDAPGARAATGGGDVTAGGAGRSPAPADATDETAAESSTAGPDALRPTAGGLAIPHDAGSASRLGGGEPGAESQDHGEGDRTRDADEATGDDAKARPETDAAGADGTADTRLGATPDGETSATGADATESGHTGASEPATASAAGAAGAAGPEAANARSDAGATVSTGSAVSTASAVSTTSAGASESTESTESARVTESAPSEETAGAEGAGAGADGVLAQPIDEASYILPLAEPDDGDAGVRLTDDGVVPAAPSPAGRSAPEGPARERGQAGSGDGDTAGETARAGVLPGGETRPDAGGEAETGPTSETVASATAAAEPATEVAVPGDAASEIATSGSAASEATGAEAGASGTVAEPAHVRVSRRAAPVRGRRRRAAARPHPGRPGDQHHDWIWEVIGLVLCGVIVALIVLILS</sequence>
<dbReference type="OrthoDB" id="3543253at2"/>
<feature type="compositionally biased region" description="Low complexity" evidence="5">
    <location>
        <begin position="379"/>
        <end position="454"/>
    </location>
</feature>
<feature type="region of interest" description="Disordered" evidence="5">
    <location>
        <begin position="135"/>
        <end position="633"/>
    </location>
</feature>
<evidence type="ECO:0000256" key="6">
    <source>
        <dbReference type="SAM" id="Phobius"/>
    </source>
</evidence>
<feature type="compositionally biased region" description="Basic and acidic residues" evidence="5">
    <location>
        <begin position="223"/>
        <end position="250"/>
    </location>
</feature>
<dbReference type="GO" id="GO:0006352">
    <property type="term" value="P:DNA-templated transcription initiation"/>
    <property type="evidence" value="ECO:0007669"/>
    <property type="project" value="InterPro"/>
</dbReference>
<dbReference type="InterPro" id="IPR036388">
    <property type="entry name" value="WH-like_DNA-bd_sf"/>
</dbReference>
<evidence type="ECO:0000313" key="9">
    <source>
        <dbReference type="Proteomes" id="UP000265768"/>
    </source>
</evidence>
<organism evidence="8 9">
    <name type="scientific">Bailinhaonella thermotolerans</name>
    <dbReference type="NCBI Taxonomy" id="1070861"/>
    <lineage>
        <taxon>Bacteria</taxon>
        <taxon>Bacillati</taxon>
        <taxon>Actinomycetota</taxon>
        <taxon>Actinomycetes</taxon>
        <taxon>Streptosporangiales</taxon>
        <taxon>Streptosporangiaceae</taxon>
        <taxon>Bailinhaonella</taxon>
    </lineage>
</organism>
<dbReference type="EMBL" id="QZEY01000013">
    <property type="protein sequence ID" value="RJL25127.1"/>
    <property type="molecule type" value="Genomic_DNA"/>
</dbReference>
<keyword evidence="4" id="KW-0804">Transcription</keyword>
<comment type="similarity">
    <text evidence="1">Belongs to the sigma-70 factor family. ECF subfamily.</text>
</comment>
<keyword evidence="2" id="KW-0805">Transcription regulation</keyword>
<name>A0A3A4AEE2_9ACTN</name>
<dbReference type="AlphaFoldDB" id="A0A3A4AEE2"/>
<dbReference type="Gene3D" id="1.10.10.10">
    <property type="entry name" value="Winged helix-like DNA-binding domain superfamily/Winged helix DNA-binding domain"/>
    <property type="match status" value="1"/>
</dbReference>
<evidence type="ECO:0000313" key="8">
    <source>
        <dbReference type="EMBL" id="RJL25127.1"/>
    </source>
</evidence>
<protein>
    <recommendedName>
        <fullName evidence="7">RNA polymerase sigma factor 70 region 4 type 2 domain-containing protein</fullName>
    </recommendedName>
</protein>
<keyword evidence="6" id="KW-0812">Transmembrane</keyword>
<evidence type="ECO:0000256" key="5">
    <source>
        <dbReference type="SAM" id="MobiDB-lite"/>
    </source>
</evidence>
<keyword evidence="6" id="KW-1133">Transmembrane helix</keyword>
<dbReference type="InterPro" id="IPR013324">
    <property type="entry name" value="RNA_pol_sigma_r3/r4-like"/>
</dbReference>
<keyword evidence="9" id="KW-1185">Reference proteome</keyword>
<dbReference type="SUPFAM" id="SSF88659">
    <property type="entry name" value="Sigma3 and sigma4 domains of RNA polymerase sigma factors"/>
    <property type="match status" value="1"/>
</dbReference>
<feature type="compositionally biased region" description="Basic and acidic residues" evidence="5">
    <location>
        <begin position="319"/>
        <end position="345"/>
    </location>
</feature>
<evidence type="ECO:0000256" key="3">
    <source>
        <dbReference type="ARBA" id="ARBA00023082"/>
    </source>
</evidence>
<feature type="domain" description="RNA polymerase sigma factor 70 region 4 type 2" evidence="7">
    <location>
        <begin position="31"/>
        <end position="82"/>
    </location>
</feature>
<dbReference type="Pfam" id="PF08281">
    <property type="entry name" value="Sigma70_r4_2"/>
    <property type="match status" value="1"/>
</dbReference>
<dbReference type="RefSeq" id="WP_119929486.1">
    <property type="nucleotide sequence ID" value="NZ_QZEY01000013.1"/>
</dbReference>
<dbReference type="InterPro" id="IPR013249">
    <property type="entry name" value="RNA_pol_sigma70_r4_t2"/>
</dbReference>
<comment type="caution">
    <text evidence="8">The sequence shown here is derived from an EMBL/GenBank/DDBJ whole genome shotgun (WGS) entry which is preliminary data.</text>
</comment>
<feature type="compositionally biased region" description="Low complexity" evidence="5">
    <location>
        <begin position="346"/>
        <end position="361"/>
    </location>
</feature>
<feature type="compositionally biased region" description="Basic residues" evidence="5">
    <location>
        <begin position="617"/>
        <end position="629"/>
    </location>
</feature>
<feature type="compositionally biased region" description="Gly residues" evidence="5">
    <location>
        <begin position="256"/>
        <end position="267"/>
    </location>
</feature>
<feature type="transmembrane region" description="Helical" evidence="6">
    <location>
        <begin position="639"/>
        <end position="660"/>
    </location>
</feature>
<dbReference type="GO" id="GO:0003677">
    <property type="term" value="F:DNA binding"/>
    <property type="evidence" value="ECO:0007669"/>
    <property type="project" value="InterPro"/>
</dbReference>
<accession>A0A3A4AEE2</accession>
<proteinExistence type="inferred from homology"/>
<feature type="compositionally biased region" description="Basic and acidic residues" evidence="5">
    <location>
        <begin position="189"/>
        <end position="211"/>
    </location>
</feature>
<reference evidence="8 9" key="1">
    <citation type="submission" date="2018-09" db="EMBL/GenBank/DDBJ databases">
        <title>YIM 75507 draft genome.</title>
        <authorList>
            <person name="Tang S."/>
            <person name="Feng Y."/>
        </authorList>
    </citation>
    <scope>NUCLEOTIDE SEQUENCE [LARGE SCALE GENOMIC DNA]</scope>
    <source>
        <strain evidence="8 9">YIM 75507</strain>
    </source>
</reference>
<keyword evidence="6" id="KW-0472">Membrane</keyword>
<feature type="compositionally biased region" description="Low complexity" evidence="5">
    <location>
        <begin position="552"/>
        <end position="604"/>
    </location>
</feature>
<evidence type="ECO:0000259" key="7">
    <source>
        <dbReference type="Pfam" id="PF08281"/>
    </source>
</evidence>
<gene>
    <name evidence="8" type="ORF">D5H75_27705</name>
</gene>
<dbReference type="Proteomes" id="UP000265768">
    <property type="component" value="Unassembled WGS sequence"/>
</dbReference>
<keyword evidence="3" id="KW-0731">Sigma factor</keyword>
<evidence type="ECO:0000256" key="4">
    <source>
        <dbReference type="ARBA" id="ARBA00023163"/>
    </source>
</evidence>
<evidence type="ECO:0000256" key="2">
    <source>
        <dbReference type="ARBA" id="ARBA00023015"/>
    </source>
</evidence>
<feature type="compositionally biased region" description="Low complexity" evidence="5">
    <location>
        <begin position="176"/>
        <end position="188"/>
    </location>
</feature>
<feature type="compositionally biased region" description="Low complexity" evidence="5">
    <location>
        <begin position="497"/>
        <end position="510"/>
    </location>
</feature>
<evidence type="ECO:0000256" key="1">
    <source>
        <dbReference type="ARBA" id="ARBA00010641"/>
    </source>
</evidence>
<dbReference type="GO" id="GO:0016987">
    <property type="term" value="F:sigma factor activity"/>
    <property type="evidence" value="ECO:0007669"/>
    <property type="project" value="UniProtKB-KW"/>
</dbReference>